<proteinExistence type="predicted"/>
<keyword evidence="1" id="KW-1133">Transmembrane helix</keyword>
<keyword evidence="1" id="KW-0812">Transmembrane</keyword>
<keyword evidence="1" id="KW-0472">Membrane</keyword>
<keyword evidence="3" id="KW-1185">Reference proteome</keyword>
<sequence length="110" mass="12710">MHIIKEENKDIDLVVVSKLMPVDAPAAVYNVTMMVVVVVVVVDKVVIQWDWKRAMMTLDCVAVVDYCSYKDLMGSTESVCRHWHSYYWAPHPLYICCRLSQLCRSDNLNN</sequence>
<dbReference type="EnsemblMetazoa" id="GAUT028472-RA">
    <property type="protein sequence ID" value="GAUT028472-PA"/>
    <property type="gene ID" value="GAUT028472"/>
</dbReference>
<accession>A0A1A9V7L6</accession>
<organism evidence="2 3">
    <name type="scientific">Glossina austeni</name>
    <name type="common">Savannah tsetse fly</name>
    <dbReference type="NCBI Taxonomy" id="7395"/>
    <lineage>
        <taxon>Eukaryota</taxon>
        <taxon>Metazoa</taxon>
        <taxon>Ecdysozoa</taxon>
        <taxon>Arthropoda</taxon>
        <taxon>Hexapoda</taxon>
        <taxon>Insecta</taxon>
        <taxon>Pterygota</taxon>
        <taxon>Neoptera</taxon>
        <taxon>Endopterygota</taxon>
        <taxon>Diptera</taxon>
        <taxon>Brachycera</taxon>
        <taxon>Muscomorpha</taxon>
        <taxon>Hippoboscoidea</taxon>
        <taxon>Glossinidae</taxon>
        <taxon>Glossina</taxon>
    </lineage>
</organism>
<reference evidence="2" key="1">
    <citation type="submission" date="2020-05" db="UniProtKB">
        <authorList>
            <consortium name="EnsemblMetazoa"/>
        </authorList>
    </citation>
    <scope>IDENTIFICATION</scope>
    <source>
        <strain evidence="2">TTRI</strain>
    </source>
</reference>
<evidence type="ECO:0000256" key="1">
    <source>
        <dbReference type="SAM" id="Phobius"/>
    </source>
</evidence>
<evidence type="ECO:0000313" key="2">
    <source>
        <dbReference type="EnsemblMetazoa" id="GAUT028472-PA"/>
    </source>
</evidence>
<dbReference type="Proteomes" id="UP000078200">
    <property type="component" value="Unassembled WGS sequence"/>
</dbReference>
<evidence type="ECO:0000313" key="3">
    <source>
        <dbReference type="Proteomes" id="UP000078200"/>
    </source>
</evidence>
<name>A0A1A9V7L6_GLOAU</name>
<dbReference type="AlphaFoldDB" id="A0A1A9V7L6"/>
<feature type="transmembrane region" description="Helical" evidence="1">
    <location>
        <begin position="27"/>
        <end position="47"/>
    </location>
</feature>
<protein>
    <submittedName>
        <fullName evidence="2">Uncharacterized protein</fullName>
    </submittedName>
</protein>
<dbReference type="VEuPathDB" id="VectorBase:GAUT028472"/>